<dbReference type="Proteomes" id="UP000886611">
    <property type="component" value="Unassembled WGS sequence"/>
</dbReference>
<sequence length="256" mass="28751">MHFSVLFPLGGVDPRSQKSSETSQYEEEEKDNCADHNMLPHSDNVCVEVLLPNCTAVLQPLDLGIIRTLKVYYCKEMLRKSLVTLVKECLTGKKRLLDKGHRHKPGYKGTGVLTVGKDACFSDQKVSEFHSLAPMYYRGSAAAVIVYDITKMDTFQTLKKWVKELKEHGPEDIVVAIAGNKSDLSDIREVPGKEAKEYAETISAIFIETSARNAVNIEELFQKISRQIPPLDPQEYEKTDAFKLTRPPPASSKRCC</sequence>
<proteinExistence type="inferred from homology"/>
<protein>
    <submittedName>
        <fullName evidence="5">RAB31 protein</fullName>
    </submittedName>
</protein>
<dbReference type="FunFam" id="3.40.50.300:FF:001447">
    <property type="entry name" value="Ras-related protein Rab-1B"/>
    <property type="match status" value="1"/>
</dbReference>
<dbReference type="EMBL" id="JAATIS010007298">
    <property type="protein sequence ID" value="KAG2458529.1"/>
    <property type="molecule type" value="Genomic_DNA"/>
</dbReference>
<feature type="non-terminal residue" evidence="5">
    <location>
        <position position="256"/>
    </location>
</feature>
<gene>
    <name evidence="5" type="primary">Rab31</name>
    <name evidence="5" type="ORF">GTO96_0017918</name>
</gene>
<organism evidence="5 6">
    <name type="scientific">Polypterus senegalus</name>
    <name type="common">Senegal bichir</name>
    <dbReference type="NCBI Taxonomy" id="55291"/>
    <lineage>
        <taxon>Eukaryota</taxon>
        <taxon>Metazoa</taxon>
        <taxon>Chordata</taxon>
        <taxon>Craniata</taxon>
        <taxon>Vertebrata</taxon>
        <taxon>Euteleostomi</taxon>
        <taxon>Actinopterygii</taxon>
        <taxon>Polypteriformes</taxon>
        <taxon>Polypteridae</taxon>
        <taxon>Polypterus</taxon>
    </lineage>
</organism>
<evidence type="ECO:0000256" key="2">
    <source>
        <dbReference type="ARBA" id="ARBA00022741"/>
    </source>
</evidence>
<keyword evidence="3" id="KW-0342">GTP-binding</keyword>
<dbReference type="PROSITE" id="PS51419">
    <property type="entry name" value="RAB"/>
    <property type="match status" value="1"/>
</dbReference>
<dbReference type="GO" id="GO:0005525">
    <property type="term" value="F:GTP binding"/>
    <property type="evidence" value="ECO:0007669"/>
    <property type="project" value="UniProtKB-KW"/>
</dbReference>
<comment type="caution">
    <text evidence="5">The sequence shown here is derived from an EMBL/GenBank/DDBJ whole genome shotgun (WGS) entry which is preliminary data.</text>
</comment>
<dbReference type="PRINTS" id="PR00449">
    <property type="entry name" value="RASTRNSFRMNG"/>
</dbReference>
<dbReference type="SUPFAM" id="SSF52540">
    <property type="entry name" value="P-loop containing nucleoside triphosphate hydrolases"/>
    <property type="match status" value="1"/>
</dbReference>
<evidence type="ECO:0000256" key="3">
    <source>
        <dbReference type="ARBA" id="ARBA00023134"/>
    </source>
</evidence>
<dbReference type="GO" id="GO:0003924">
    <property type="term" value="F:GTPase activity"/>
    <property type="evidence" value="ECO:0007669"/>
    <property type="project" value="InterPro"/>
</dbReference>
<dbReference type="SMART" id="SM00173">
    <property type="entry name" value="RAS"/>
    <property type="match status" value="1"/>
</dbReference>
<dbReference type="InterPro" id="IPR001806">
    <property type="entry name" value="Small_GTPase"/>
</dbReference>
<dbReference type="AlphaFoldDB" id="A0A8X7WZI9"/>
<evidence type="ECO:0000256" key="4">
    <source>
        <dbReference type="SAM" id="MobiDB-lite"/>
    </source>
</evidence>
<dbReference type="InterPro" id="IPR027417">
    <property type="entry name" value="P-loop_NTPase"/>
</dbReference>
<evidence type="ECO:0000313" key="6">
    <source>
        <dbReference type="Proteomes" id="UP000886611"/>
    </source>
</evidence>
<dbReference type="Pfam" id="PF00071">
    <property type="entry name" value="Ras"/>
    <property type="match status" value="1"/>
</dbReference>
<dbReference type="SMART" id="SM00175">
    <property type="entry name" value="RAB"/>
    <property type="match status" value="1"/>
</dbReference>
<keyword evidence="6" id="KW-1185">Reference proteome</keyword>
<dbReference type="SMART" id="SM00174">
    <property type="entry name" value="RHO"/>
    <property type="match status" value="1"/>
</dbReference>
<dbReference type="PROSITE" id="PS51421">
    <property type="entry name" value="RAS"/>
    <property type="match status" value="1"/>
</dbReference>
<evidence type="ECO:0000256" key="1">
    <source>
        <dbReference type="ARBA" id="ARBA00006270"/>
    </source>
</evidence>
<name>A0A8X7WZI9_POLSE</name>
<keyword evidence="2" id="KW-0547">Nucleotide-binding</keyword>
<feature type="region of interest" description="Disordered" evidence="4">
    <location>
        <begin position="1"/>
        <end position="35"/>
    </location>
</feature>
<dbReference type="Gene3D" id="3.40.50.300">
    <property type="entry name" value="P-loop containing nucleotide triphosphate hydrolases"/>
    <property type="match status" value="1"/>
</dbReference>
<accession>A0A8X7WZI9</accession>
<reference evidence="5 6" key="1">
    <citation type="journal article" date="2021" name="Cell">
        <title>Tracing the genetic footprints of vertebrate landing in non-teleost ray-finned fishes.</title>
        <authorList>
            <person name="Bi X."/>
            <person name="Wang K."/>
            <person name="Yang L."/>
            <person name="Pan H."/>
            <person name="Jiang H."/>
            <person name="Wei Q."/>
            <person name="Fang M."/>
            <person name="Yu H."/>
            <person name="Zhu C."/>
            <person name="Cai Y."/>
            <person name="He Y."/>
            <person name="Gan X."/>
            <person name="Zeng H."/>
            <person name="Yu D."/>
            <person name="Zhu Y."/>
            <person name="Jiang H."/>
            <person name="Qiu Q."/>
            <person name="Yang H."/>
            <person name="Zhang Y.E."/>
            <person name="Wang W."/>
            <person name="Zhu M."/>
            <person name="He S."/>
            <person name="Zhang G."/>
        </authorList>
    </citation>
    <scope>NUCLEOTIDE SEQUENCE [LARGE SCALE GENOMIC DNA]</scope>
    <source>
        <strain evidence="5">Bchr_013</strain>
    </source>
</reference>
<comment type="similarity">
    <text evidence="1">Belongs to the small GTPase superfamily. Rab family.</text>
</comment>
<evidence type="ECO:0000313" key="5">
    <source>
        <dbReference type="EMBL" id="KAG2458529.1"/>
    </source>
</evidence>
<dbReference type="PANTHER" id="PTHR47978">
    <property type="match status" value="1"/>
</dbReference>
<feature type="non-terminal residue" evidence="5">
    <location>
        <position position="1"/>
    </location>
</feature>